<comment type="caution">
    <text evidence="4">The sequence shown here is derived from an EMBL/GenBank/DDBJ whole genome shotgun (WGS) entry which is preliminary data.</text>
</comment>
<dbReference type="PROSITE" id="PS50977">
    <property type="entry name" value="HTH_TETR_2"/>
    <property type="match status" value="1"/>
</dbReference>
<evidence type="ECO:0000313" key="5">
    <source>
        <dbReference type="Proteomes" id="UP000249061"/>
    </source>
</evidence>
<gene>
    <name evidence="4" type="ORF">DI536_34530</name>
</gene>
<dbReference type="InterPro" id="IPR001647">
    <property type="entry name" value="HTH_TetR"/>
</dbReference>
<dbReference type="InterPro" id="IPR009057">
    <property type="entry name" value="Homeodomain-like_sf"/>
</dbReference>
<dbReference type="GO" id="GO:0003700">
    <property type="term" value="F:DNA-binding transcription factor activity"/>
    <property type="evidence" value="ECO:0007669"/>
    <property type="project" value="TreeGrafter"/>
</dbReference>
<organism evidence="4 5">
    <name type="scientific">Archangium gephyra</name>
    <dbReference type="NCBI Taxonomy" id="48"/>
    <lineage>
        <taxon>Bacteria</taxon>
        <taxon>Pseudomonadati</taxon>
        <taxon>Myxococcota</taxon>
        <taxon>Myxococcia</taxon>
        <taxon>Myxococcales</taxon>
        <taxon>Cystobacterineae</taxon>
        <taxon>Archangiaceae</taxon>
        <taxon>Archangium</taxon>
    </lineage>
</organism>
<evidence type="ECO:0000256" key="1">
    <source>
        <dbReference type="ARBA" id="ARBA00023125"/>
    </source>
</evidence>
<protein>
    <submittedName>
        <fullName evidence="4">TetR family transcriptional regulator</fullName>
    </submittedName>
</protein>
<keyword evidence="1 2" id="KW-0238">DNA-binding</keyword>
<dbReference type="GO" id="GO:0000976">
    <property type="term" value="F:transcription cis-regulatory region binding"/>
    <property type="evidence" value="ECO:0007669"/>
    <property type="project" value="TreeGrafter"/>
</dbReference>
<dbReference type="InterPro" id="IPR041669">
    <property type="entry name" value="TetR_C_15"/>
</dbReference>
<dbReference type="PANTHER" id="PTHR30055:SF223">
    <property type="entry name" value="HTH-TYPE TRANSCRIPTIONAL REGULATOR UIDR"/>
    <property type="match status" value="1"/>
</dbReference>
<reference evidence="4 5" key="1">
    <citation type="submission" date="2017-08" db="EMBL/GenBank/DDBJ databases">
        <title>Infants hospitalized years apart are colonized by the same room-sourced microbial strains.</title>
        <authorList>
            <person name="Brooks B."/>
            <person name="Olm M.R."/>
            <person name="Firek B.A."/>
            <person name="Baker R."/>
            <person name="Thomas B.C."/>
            <person name="Morowitz M.J."/>
            <person name="Banfield J.F."/>
        </authorList>
    </citation>
    <scope>NUCLEOTIDE SEQUENCE [LARGE SCALE GENOMIC DNA]</scope>
    <source>
        <strain evidence="4">S2_003_000_R2_14</strain>
    </source>
</reference>
<dbReference type="Gene3D" id="1.10.357.10">
    <property type="entry name" value="Tetracycline Repressor, domain 2"/>
    <property type="match status" value="1"/>
</dbReference>
<dbReference type="PRINTS" id="PR00455">
    <property type="entry name" value="HTHTETR"/>
</dbReference>
<dbReference type="Proteomes" id="UP000249061">
    <property type="component" value="Unassembled WGS sequence"/>
</dbReference>
<feature type="DNA-binding region" description="H-T-H motif" evidence="2">
    <location>
        <begin position="42"/>
        <end position="61"/>
    </location>
</feature>
<dbReference type="EMBL" id="QFQP01000060">
    <property type="protein sequence ID" value="PZR04334.1"/>
    <property type="molecule type" value="Genomic_DNA"/>
</dbReference>
<dbReference type="AlphaFoldDB" id="A0A2W5UM51"/>
<name>A0A2W5UM51_9BACT</name>
<evidence type="ECO:0000256" key="2">
    <source>
        <dbReference type="PROSITE-ProRule" id="PRU00335"/>
    </source>
</evidence>
<dbReference type="Pfam" id="PF00440">
    <property type="entry name" value="TetR_N"/>
    <property type="match status" value="1"/>
</dbReference>
<dbReference type="PANTHER" id="PTHR30055">
    <property type="entry name" value="HTH-TYPE TRANSCRIPTIONAL REGULATOR RUTR"/>
    <property type="match status" value="1"/>
</dbReference>
<dbReference type="Pfam" id="PF17918">
    <property type="entry name" value="TetR_C_15"/>
    <property type="match status" value="1"/>
</dbReference>
<sequence length="211" mass="23300">MPKPRADSPRKLPTQARAQVTVDAILRAAAHILRNQGWDACNTNAVARRAGVSIGSLYQYFPSKDALLAAIAEDHATRGLEILTRAVLEAGQQPRSIGETVRHYIRAMIAMHAVDPKLHRVLAEQVPRLRGSASVVRRSSQHAATLVRGWLETQKQQFRAVDLDVATWVLVTAVEALAHLEVLPKPQGFDDEARVEEVSQLVLGYLGVKRR</sequence>
<evidence type="ECO:0000259" key="3">
    <source>
        <dbReference type="PROSITE" id="PS50977"/>
    </source>
</evidence>
<evidence type="ECO:0000313" key="4">
    <source>
        <dbReference type="EMBL" id="PZR04334.1"/>
    </source>
</evidence>
<feature type="domain" description="HTH tetR-type" evidence="3">
    <location>
        <begin position="19"/>
        <end position="79"/>
    </location>
</feature>
<proteinExistence type="predicted"/>
<accession>A0A2W5UM51</accession>
<dbReference type="InterPro" id="IPR050109">
    <property type="entry name" value="HTH-type_TetR-like_transc_reg"/>
</dbReference>
<dbReference type="SUPFAM" id="SSF46689">
    <property type="entry name" value="Homeodomain-like"/>
    <property type="match status" value="1"/>
</dbReference>